<dbReference type="InterPro" id="IPR000653">
    <property type="entry name" value="DegT/StrS_aminotransferase"/>
</dbReference>
<evidence type="ECO:0000313" key="2">
    <source>
        <dbReference type="Proteomes" id="UP000019140"/>
    </source>
</evidence>
<protein>
    <recommendedName>
        <fullName evidence="3">DegT/DnrJ/EryC1/StrS aminotransferase</fullName>
    </recommendedName>
</protein>
<dbReference type="Gene3D" id="3.90.1150.10">
    <property type="entry name" value="Aspartate Aminotransferase, domain 1"/>
    <property type="match status" value="1"/>
</dbReference>
<gene>
    <name evidence="1" type="ORF">ETSY2_45455</name>
</gene>
<dbReference type="InterPro" id="IPR015424">
    <property type="entry name" value="PyrdxlP-dep_Trfase"/>
</dbReference>
<dbReference type="AlphaFoldDB" id="W4LFU7"/>
<dbReference type="Proteomes" id="UP000019140">
    <property type="component" value="Unassembled WGS sequence"/>
</dbReference>
<accession>W4LFU7</accession>
<evidence type="ECO:0008006" key="3">
    <source>
        <dbReference type="Google" id="ProtNLM"/>
    </source>
</evidence>
<dbReference type="Pfam" id="PF01041">
    <property type="entry name" value="DegT_DnrJ_EryC1"/>
    <property type="match status" value="1"/>
</dbReference>
<dbReference type="HOGENOM" id="CLU_2286334_0_0_7"/>
<proteinExistence type="predicted"/>
<evidence type="ECO:0000313" key="1">
    <source>
        <dbReference type="EMBL" id="ETW96968.1"/>
    </source>
</evidence>
<organism evidence="1 2">
    <name type="scientific">Candidatus Entotheonella gemina</name>
    <dbReference type="NCBI Taxonomy" id="1429439"/>
    <lineage>
        <taxon>Bacteria</taxon>
        <taxon>Pseudomonadati</taxon>
        <taxon>Nitrospinota/Tectimicrobiota group</taxon>
        <taxon>Candidatus Tectimicrobiota</taxon>
        <taxon>Candidatus Entotheonellia</taxon>
        <taxon>Candidatus Entotheonellales</taxon>
        <taxon>Candidatus Entotheonellaceae</taxon>
        <taxon>Candidatus Entotheonella</taxon>
    </lineage>
</organism>
<reference evidence="1 2" key="1">
    <citation type="journal article" date="2014" name="Nature">
        <title>An environmental bacterial taxon with a large and distinct metabolic repertoire.</title>
        <authorList>
            <person name="Wilson M.C."/>
            <person name="Mori T."/>
            <person name="Ruckert C."/>
            <person name="Uria A.R."/>
            <person name="Helf M.J."/>
            <person name="Takada K."/>
            <person name="Gernert C."/>
            <person name="Steffens U.A."/>
            <person name="Heycke N."/>
            <person name="Schmitt S."/>
            <person name="Rinke C."/>
            <person name="Helfrich E.J."/>
            <person name="Brachmann A.O."/>
            <person name="Gurgui C."/>
            <person name="Wakimoto T."/>
            <person name="Kracht M."/>
            <person name="Crusemann M."/>
            <person name="Hentschel U."/>
            <person name="Abe I."/>
            <person name="Matsunaga S."/>
            <person name="Kalinowski J."/>
            <person name="Takeyama H."/>
            <person name="Piel J."/>
        </authorList>
    </citation>
    <scope>NUCLEOTIDE SEQUENCE [LARGE SCALE GENOMIC DNA]</scope>
    <source>
        <strain evidence="2">TSY2</strain>
    </source>
</reference>
<name>W4LFU7_9BACT</name>
<dbReference type="InterPro" id="IPR015422">
    <property type="entry name" value="PyrdxlP-dep_Trfase_small"/>
</dbReference>
<comment type="caution">
    <text evidence="1">The sequence shown here is derived from an EMBL/GenBank/DDBJ whole genome shotgun (WGS) entry which is preliminary data.</text>
</comment>
<dbReference type="EMBL" id="AZHX01002117">
    <property type="protein sequence ID" value="ETW96968.1"/>
    <property type="molecule type" value="Genomic_DNA"/>
</dbReference>
<sequence>MLANQVRLFRNYGKPEPWVTVSLDVGMNWRLNELSAIVGGVYDIPLHRQPVATKLGWQGHFPNAEKFCNRHICLPLYYGMTDEEAEYVADMVELALNKASQ</sequence>
<keyword evidence="2" id="KW-1185">Reference proteome</keyword>
<dbReference type="SUPFAM" id="SSF53383">
    <property type="entry name" value="PLP-dependent transferases"/>
    <property type="match status" value="1"/>
</dbReference>